<dbReference type="OrthoDB" id="2859043at2"/>
<dbReference type="EMBL" id="RZNX01000002">
    <property type="protein sequence ID" value="RUT33374.1"/>
    <property type="molecule type" value="Genomic_DNA"/>
</dbReference>
<evidence type="ECO:0008006" key="3">
    <source>
        <dbReference type="Google" id="ProtNLM"/>
    </source>
</evidence>
<proteinExistence type="predicted"/>
<dbReference type="Proteomes" id="UP000272464">
    <property type="component" value="Unassembled WGS sequence"/>
</dbReference>
<accession>A0A433XH58</accession>
<dbReference type="RefSeq" id="WP_127198489.1">
    <property type="nucleotide sequence ID" value="NZ_RZNX01000002.1"/>
</dbReference>
<sequence length="150" mass="17014">MNRTIAKQIFGELVARTGSLVTVSIRGRFPGGRNVGGKYSMNDHCITMYLDEIKKQCLNIFGSLERYEEVLGIVFAHELGHSADIHLAALSDRYDMCEDELERKKIALLIEENAWHYAEEILTEADQSVLQTMIYVSLQSYREAIAQDIA</sequence>
<gene>
    <name evidence="1" type="ORF">EJP77_06920</name>
</gene>
<organism evidence="1 2">
    <name type="scientific">Paenibacillus zeisoli</name>
    <dbReference type="NCBI Taxonomy" id="2496267"/>
    <lineage>
        <taxon>Bacteria</taxon>
        <taxon>Bacillati</taxon>
        <taxon>Bacillota</taxon>
        <taxon>Bacilli</taxon>
        <taxon>Bacillales</taxon>
        <taxon>Paenibacillaceae</taxon>
        <taxon>Paenibacillus</taxon>
    </lineage>
</organism>
<evidence type="ECO:0000313" key="1">
    <source>
        <dbReference type="EMBL" id="RUT33374.1"/>
    </source>
</evidence>
<keyword evidence="2" id="KW-1185">Reference proteome</keyword>
<reference evidence="1 2" key="1">
    <citation type="submission" date="2018-12" db="EMBL/GenBank/DDBJ databases">
        <authorList>
            <person name="Sun L."/>
            <person name="Chen Z."/>
        </authorList>
    </citation>
    <scope>NUCLEOTIDE SEQUENCE [LARGE SCALE GENOMIC DNA]</scope>
    <source>
        <strain evidence="1 2">3-5-3</strain>
    </source>
</reference>
<name>A0A433XH58_9BACL</name>
<comment type="caution">
    <text evidence="1">The sequence shown here is derived from an EMBL/GenBank/DDBJ whole genome shotgun (WGS) entry which is preliminary data.</text>
</comment>
<dbReference type="AlphaFoldDB" id="A0A433XH58"/>
<protein>
    <recommendedName>
        <fullName evidence="3">Peptidase M48 domain-containing protein</fullName>
    </recommendedName>
</protein>
<evidence type="ECO:0000313" key="2">
    <source>
        <dbReference type="Proteomes" id="UP000272464"/>
    </source>
</evidence>